<dbReference type="Proteomes" id="UP001165085">
    <property type="component" value="Unassembled WGS sequence"/>
</dbReference>
<evidence type="ECO:0000313" key="12">
    <source>
        <dbReference type="EMBL" id="GMH78932.1"/>
    </source>
</evidence>
<feature type="transmembrane region" description="Helical" evidence="10">
    <location>
        <begin position="402"/>
        <end position="422"/>
    </location>
</feature>
<comment type="subcellular location">
    <subcellularLocation>
        <location evidence="1">Membrane</location>
        <topology evidence="1">Multi-pass membrane protein</topology>
    </subcellularLocation>
</comment>
<dbReference type="EMBL" id="BRXY01000228">
    <property type="protein sequence ID" value="GMH78932.1"/>
    <property type="molecule type" value="Genomic_DNA"/>
</dbReference>
<comment type="similarity">
    <text evidence="2">Belongs to the ABC transporter superfamily. ABCA family.</text>
</comment>
<dbReference type="InterPro" id="IPR013525">
    <property type="entry name" value="ABC2_TM"/>
</dbReference>
<feature type="domain" description="ABC transporter" evidence="11">
    <location>
        <begin position="673"/>
        <end position="906"/>
    </location>
</feature>
<dbReference type="GO" id="GO:0005524">
    <property type="term" value="F:ATP binding"/>
    <property type="evidence" value="ECO:0007669"/>
    <property type="project" value="UniProtKB-KW"/>
</dbReference>
<name>A0A9W7EHI4_9STRA</name>
<evidence type="ECO:0000256" key="7">
    <source>
        <dbReference type="ARBA" id="ARBA00022840"/>
    </source>
</evidence>
<dbReference type="InterPro" id="IPR003593">
    <property type="entry name" value="AAA+_ATPase"/>
</dbReference>
<sequence length="2010" mass="218725">MPGIMLSFRQLGAILHKNLLIKKYQLKSTLLEILMPIAFMFLLVWLKTLSTQYSSPSIAYTCGQTYPWNYAGSTSSEDAAKLLQCNIQPAECTDENYYMTEIGPFFYNYGYLASAWGAKYSQYAVQIGDDSPVYSQTPISYSSDGAILTSPEATGPSPSFVKLMSRISSGNKAAGPDSSKVAVVGADSGDANLPDEVDNLFNYLTNMLDNAEQGISSNLMKFSSESELESYVTDDDYDDPSKFSEKISFAIVLNKVNDDNHQYDYTIRTNYTYPWEQRLGDTVSCLGNSFNTLEDPQGNTYSVGGNCDIPQSTSSTSTADIFSMPSTDTFDDQISRPQVSSYFYGYMYNGFLSLQKVADEYFMSCAKSTSGCSGIVSAASPSVETYVSMGVFPTKPYDANNFQTIISGLLPLFFLMAFLYPFSRFMRNLVLEKEEKIKEGMKIMGLSDTVYGMSWLITLGIQGVVTTVGILLVTRSSVFEFSTDTSIFLYFFCYFMSVVMFSFLLSTFFSRSKSAAILGTIMFFATYFPFYSVSDPSISTATKLLVSLLSPTAFSLGAGVLGNLEAAGIGATPDSYFSIYDNFSFFYTIFMLVFDSVLYGFLAAYFDKVLPSEYGTQLPWHFPVSMFFQSKNSSNDELAQPLLANAEAEVAEDVKKEAIDADLASQIGEHRTLSIHNLRKVFKTTAEDRIAVNNLNLDMFEGQITVLLGHNGAGKSTTISMLTGLINSTSGNAIVRGKKITDAMPEIRTSMGVCPQHDVLFADLTVAQHLRMFAVFKGVPYSGVAAEVTKIIAEVGLTEKANVPSKQLSGGMKRKLSVGIALIGDSKVVILDEPTSGMDPYSRRSTWNILQKNKTGRIILLTTHFMDEADILGDRIGIMAHGQLKCVGSSMFLKSTYGVGYTFTVVRTNGSRETLAAEIDKTVKTFVPAAESLSMVGSEQSYRLPFNASSSFVGLFETLEKDKKALGIGSYGISVTTLEEVFIRVGKGVEDEEDRKRLSSMAAVAKPSITNSFTGTSSTDLAAGSAPKLKMDPLPETPLDSSAPGASSAFISARTGRVSEWRVFNTHTKALLHKRMIYGMRDKKSFCFQLVIPTLLVLLGMLLLTIRNNADQPSISLLSSASEFNTKLASNLRNPLPVYIENSDTNTAAESVLQNLNLQASLTSTSAFDITEQADSLADQFSSCAQPSTAQPLLSISNYLLNSDDEQLANEQGASRYGAVTFSDETDGDSKFVYNIMLNASAIHGAGIYMNIVNSASLATLTGNPEASITTRNHPLPKTLKETNATQTADAFTAALMVMIAFCFLPASYAIFVVKEREVKAKHQQMISGVSIKAYWASTFIWDAVSYLAPFTLTVGLIFAFGIDAYTKGTGATACILLFLLFGPAVASFTYVSSYLFKSHSTAQNIILFQNFVTGVVLMITSFVLGLFESTRLINMQLKCIYRLFPGFCLGDGLIQLTLCNKDKCPVLTKDGYSPVETQGVFGWDVAGGDIAFLAIEIVVYLAIAVGIEYSLTFPQILGCVSSFNVNDPGDDDDIDADDAAVAREKNRVRRNEADDDVVVLKEMRKVYPGNTGKNGKCKVAVKNLSFGIPTGECFGFLGNNGAGKTTTLSILSGEFPPSSGTGYIAGYDIQGDQSLIRRKIGYCPQFDALLELLTVKEHLCLYARIKGISETNLPNVVQSIMEKMDLLDFSNKAAGSLSGGNKRKLSVAIAMIGGPSIVFLDEPSTGMDPVARRFMWDVIALMTKEGNCSVILTTHNMEEAEALCGRIGIMVAGRLRCLGSPQELKVDHGSGFEVDIKTESVPAASVVDAFCLLARTSALPVDAFADVPTNIADMLNLRGAKGGKIASVGSKIYRDEEDAAGILSNLALVRCGLGSISSICAALGKPGRVSQISQTGSGSSLWEMNNVTKSIQLESFLEWWIIEDVFDKLAEFMETSFDRNRLIERSTLTSCRYQIGGEGLILPKVFKVLEENKSKLGISEYSVGQTTLEQIFNQFAGMSYNPEVGVNAE</sequence>
<evidence type="ECO:0000256" key="10">
    <source>
        <dbReference type="SAM" id="Phobius"/>
    </source>
</evidence>
<feature type="transmembrane region" description="Helical" evidence="10">
    <location>
        <begin position="1348"/>
        <end position="1367"/>
    </location>
</feature>
<dbReference type="Gene3D" id="3.40.50.300">
    <property type="entry name" value="P-loop containing nucleotide triphosphate hydrolases"/>
    <property type="match status" value="2"/>
</dbReference>
<dbReference type="CDD" id="cd03263">
    <property type="entry name" value="ABC_subfamily_A"/>
    <property type="match status" value="2"/>
</dbReference>
<keyword evidence="7" id="KW-0067">ATP-binding</keyword>
<dbReference type="Pfam" id="PF00005">
    <property type="entry name" value="ABC_tran"/>
    <property type="match status" value="2"/>
</dbReference>
<dbReference type="Pfam" id="PF23321">
    <property type="entry name" value="R1_ABCA1"/>
    <property type="match status" value="1"/>
</dbReference>
<keyword evidence="3" id="KW-0813">Transport</keyword>
<evidence type="ECO:0000256" key="8">
    <source>
        <dbReference type="ARBA" id="ARBA00022989"/>
    </source>
</evidence>
<accession>A0A9W7EHI4</accession>
<keyword evidence="4 10" id="KW-0812">Transmembrane</keyword>
<dbReference type="OrthoDB" id="10255969at2759"/>
<keyword evidence="8 10" id="KW-1133">Transmembrane helix</keyword>
<evidence type="ECO:0000256" key="9">
    <source>
        <dbReference type="ARBA" id="ARBA00023136"/>
    </source>
</evidence>
<reference evidence="13" key="1">
    <citation type="journal article" date="2023" name="Commun. Biol.">
        <title>Genome analysis of Parmales, the sister group of diatoms, reveals the evolutionary specialization of diatoms from phago-mixotrophs to photoautotrophs.</title>
        <authorList>
            <person name="Ban H."/>
            <person name="Sato S."/>
            <person name="Yoshikawa S."/>
            <person name="Yamada K."/>
            <person name="Nakamura Y."/>
            <person name="Ichinomiya M."/>
            <person name="Sato N."/>
            <person name="Blanc-Mathieu R."/>
            <person name="Endo H."/>
            <person name="Kuwata A."/>
            <person name="Ogata H."/>
        </authorList>
    </citation>
    <scope>NUCLEOTIDE SEQUENCE [LARGE SCALE GENOMIC DNA]</scope>
    <source>
        <strain evidence="13">NIES 3701</strain>
    </source>
</reference>
<feature type="transmembrane region" description="Helical" evidence="10">
    <location>
        <begin position="515"/>
        <end position="533"/>
    </location>
</feature>
<evidence type="ECO:0000256" key="4">
    <source>
        <dbReference type="ARBA" id="ARBA00022692"/>
    </source>
</evidence>
<dbReference type="SMART" id="SM00382">
    <property type="entry name" value="AAA"/>
    <property type="match status" value="2"/>
</dbReference>
<evidence type="ECO:0000259" key="11">
    <source>
        <dbReference type="PROSITE" id="PS50893"/>
    </source>
</evidence>
<feature type="transmembrane region" description="Helical" evidence="10">
    <location>
        <begin position="1374"/>
        <end position="1394"/>
    </location>
</feature>
<dbReference type="InterPro" id="IPR027417">
    <property type="entry name" value="P-loop_NTPase"/>
</dbReference>
<dbReference type="InterPro" id="IPR056264">
    <property type="entry name" value="R2_ABCA1-4-like"/>
</dbReference>
<evidence type="ECO:0000313" key="13">
    <source>
        <dbReference type="Proteomes" id="UP001165085"/>
    </source>
</evidence>
<dbReference type="InterPro" id="IPR017871">
    <property type="entry name" value="ABC_transporter-like_CS"/>
</dbReference>
<dbReference type="PROSITE" id="PS50893">
    <property type="entry name" value="ABC_TRANSPORTER_2"/>
    <property type="match status" value="2"/>
</dbReference>
<dbReference type="FunFam" id="3.40.50.300:FF:000298">
    <property type="entry name" value="ATP-binding cassette sub-family A member 12"/>
    <property type="match status" value="1"/>
</dbReference>
<dbReference type="SUPFAM" id="SSF52540">
    <property type="entry name" value="P-loop containing nucleoside triphosphate hydrolases"/>
    <property type="match status" value="2"/>
</dbReference>
<dbReference type="GO" id="GO:0140359">
    <property type="term" value="F:ABC-type transporter activity"/>
    <property type="evidence" value="ECO:0007669"/>
    <property type="project" value="InterPro"/>
</dbReference>
<feature type="transmembrane region" description="Helical" evidence="10">
    <location>
        <begin position="1086"/>
        <end position="1106"/>
    </location>
</feature>
<feature type="transmembrane region" description="Helical" evidence="10">
    <location>
        <begin position="1291"/>
        <end position="1314"/>
    </location>
</feature>
<evidence type="ECO:0000256" key="6">
    <source>
        <dbReference type="ARBA" id="ARBA00022741"/>
    </source>
</evidence>
<gene>
    <name evidence="12" type="ORF">TrST_g6136</name>
</gene>
<dbReference type="PANTHER" id="PTHR19229">
    <property type="entry name" value="ATP-BINDING CASSETTE TRANSPORTER SUBFAMILY A ABCA"/>
    <property type="match status" value="1"/>
</dbReference>
<dbReference type="Pfam" id="PF12698">
    <property type="entry name" value="ABC2_membrane_3"/>
    <property type="match status" value="2"/>
</dbReference>
<dbReference type="GO" id="GO:0005319">
    <property type="term" value="F:lipid transporter activity"/>
    <property type="evidence" value="ECO:0007669"/>
    <property type="project" value="TreeGrafter"/>
</dbReference>
<feature type="transmembrane region" description="Helical" evidence="10">
    <location>
        <begin position="1406"/>
        <end position="1428"/>
    </location>
</feature>
<evidence type="ECO:0000256" key="5">
    <source>
        <dbReference type="ARBA" id="ARBA00022737"/>
    </source>
</evidence>
<feature type="domain" description="ABC transporter" evidence="11">
    <location>
        <begin position="1559"/>
        <end position="1798"/>
    </location>
</feature>
<dbReference type="PROSITE" id="PS00211">
    <property type="entry name" value="ABC_TRANSPORTER_1"/>
    <property type="match status" value="2"/>
</dbReference>
<dbReference type="InterPro" id="IPR003439">
    <property type="entry name" value="ABC_transporter-like_ATP-bd"/>
</dbReference>
<feature type="transmembrane region" description="Helical" evidence="10">
    <location>
        <begin position="585"/>
        <end position="606"/>
    </location>
</feature>
<keyword evidence="5" id="KW-0677">Repeat</keyword>
<dbReference type="FunFam" id="3.40.50.300:FF:000665">
    <property type="entry name" value="ABC transporter A family member 2"/>
    <property type="match status" value="1"/>
</dbReference>
<dbReference type="PANTHER" id="PTHR19229:SF36">
    <property type="entry name" value="ATP-BINDING CASSETTE SUB-FAMILY A MEMBER 2"/>
    <property type="match status" value="1"/>
</dbReference>
<evidence type="ECO:0000256" key="3">
    <source>
        <dbReference type="ARBA" id="ARBA00022448"/>
    </source>
</evidence>
<feature type="transmembrane region" description="Helical" evidence="10">
    <location>
        <begin position="487"/>
        <end position="508"/>
    </location>
</feature>
<protein>
    <recommendedName>
        <fullName evidence="11">ABC transporter domain-containing protein</fullName>
    </recommendedName>
</protein>
<organism evidence="12 13">
    <name type="scientific">Triparma strigata</name>
    <dbReference type="NCBI Taxonomy" id="1606541"/>
    <lineage>
        <taxon>Eukaryota</taxon>
        <taxon>Sar</taxon>
        <taxon>Stramenopiles</taxon>
        <taxon>Ochrophyta</taxon>
        <taxon>Bolidophyceae</taxon>
        <taxon>Parmales</taxon>
        <taxon>Triparmaceae</taxon>
        <taxon>Triparma</taxon>
    </lineage>
</organism>
<evidence type="ECO:0000256" key="1">
    <source>
        <dbReference type="ARBA" id="ARBA00004141"/>
    </source>
</evidence>
<proteinExistence type="inferred from homology"/>
<keyword evidence="9 10" id="KW-0472">Membrane</keyword>
<dbReference type="GO" id="GO:0016887">
    <property type="term" value="F:ATP hydrolysis activity"/>
    <property type="evidence" value="ECO:0007669"/>
    <property type="project" value="InterPro"/>
</dbReference>
<keyword evidence="13" id="KW-1185">Reference proteome</keyword>
<comment type="caution">
    <text evidence="12">The sequence shown here is derived from an EMBL/GenBank/DDBJ whole genome shotgun (WGS) entry which is preliminary data.</text>
</comment>
<dbReference type="GO" id="GO:0016020">
    <property type="term" value="C:membrane"/>
    <property type="evidence" value="ECO:0007669"/>
    <property type="project" value="UniProtKB-SubCell"/>
</dbReference>
<dbReference type="InterPro" id="IPR026082">
    <property type="entry name" value="ABCA"/>
</dbReference>
<evidence type="ECO:0000256" key="2">
    <source>
        <dbReference type="ARBA" id="ARBA00008869"/>
    </source>
</evidence>
<keyword evidence="6" id="KW-0547">Nucleotide-binding</keyword>
<feature type="transmembrane region" description="Helical" evidence="10">
    <location>
        <begin position="443"/>
        <end position="472"/>
    </location>
</feature>